<evidence type="ECO:0000313" key="3">
    <source>
        <dbReference type="Proteomes" id="UP000887013"/>
    </source>
</evidence>
<dbReference type="Proteomes" id="UP000887013">
    <property type="component" value="Unassembled WGS sequence"/>
</dbReference>
<proteinExistence type="predicted"/>
<comment type="caution">
    <text evidence="2">The sequence shown here is derived from an EMBL/GenBank/DDBJ whole genome shotgun (WGS) entry which is preliminary data.</text>
</comment>
<sequence length="422" mass="49297">MYANSESFFDRRPMFEARVRASFDASRPSRMRRASGTTYRDKSFTNGTKLERLRSASTKRETLLPKEIRILDDDRRNGGNSMSKTRLRNTLKGFIFIFCFSCFLYQSVKFCILYYEYPTTTSFAATTPRFIKKPAISFCNDSPVNRKYFCENYPHLCMKPTDITSHCEEFPFTCTGNTSDLQTYYFTSGYRRIKDENGKSDEDKFPNVTYPYPEQIKEAVSEIYLSHNLSDDGKNPWSWSIESSGANLHFDDDAESETHEIIDQRNKGINPINSFHLEVGRAENFVPWFPYTVQFFVHSPFVPVIFETQYIILKYGCTYEVHVRLTFKTPARDTLNVICKAKKWRHIQNTRITYNLRPRKEAVAHFRLITSHHFLGERLHKKGVLNTNICPICESGIMNSYHLFDYTGLDRHGEQGETRRSP</sequence>
<evidence type="ECO:0000256" key="1">
    <source>
        <dbReference type="SAM" id="Phobius"/>
    </source>
</evidence>
<keyword evidence="1" id="KW-1133">Transmembrane helix</keyword>
<name>A0A8X6U1S6_NEPPI</name>
<keyword evidence="3" id="KW-1185">Reference proteome</keyword>
<keyword evidence="1" id="KW-0812">Transmembrane</keyword>
<feature type="transmembrane region" description="Helical" evidence="1">
    <location>
        <begin position="94"/>
        <end position="115"/>
    </location>
</feature>
<organism evidence="2 3">
    <name type="scientific">Nephila pilipes</name>
    <name type="common">Giant wood spider</name>
    <name type="synonym">Nephila maculata</name>
    <dbReference type="NCBI Taxonomy" id="299642"/>
    <lineage>
        <taxon>Eukaryota</taxon>
        <taxon>Metazoa</taxon>
        <taxon>Ecdysozoa</taxon>
        <taxon>Arthropoda</taxon>
        <taxon>Chelicerata</taxon>
        <taxon>Arachnida</taxon>
        <taxon>Araneae</taxon>
        <taxon>Araneomorphae</taxon>
        <taxon>Entelegynae</taxon>
        <taxon>Araneoidea</taxon>
        <taxon>Nephilidae</taxon>
        <taxon>Nephila</taxon>
    </lineage>
</organism>
<protein>
    <submittedName>
        <fullName evidence="2">Uncharacterized protein</fullName>
    </submittedName>
</protein>
<reference evidence="2" key="1">
    <citation type="submission" date="2020-08" db="EMBL/GenBank/DDBJ databases">
        <title>Multicomponent nature underlies the extraordinary mechanical properties of spider dragline silk.</title>
        <authorList>
            <person name="Kono N."/>
            <person name="Nakamura H."/>
            <person name="Mori M."/>
            <person name="Yoshida Y."/>
            <person name="Ohtoshi R."/>
            <person name="Malay A.D."/>
            <person name="Moran D.A.P."/>
            <person name="Tomita M."/>
            <person name="Numata K."/>
            <person name="Arakawa K."/>
        </authorList>
    </citation>
    <scope>NUCLEOTIDE SEQUENCE</scope>
</reference>
<dbReference type="EMBL" id="BMAW01118671">
    <property type="protein sequence ID" value="GFT81027.1"/>
    <property type="molecule type" value="Genomic_DNA"/>
</dbReference>
<accession>A0A8X6U1S6</accession>
<keyword evidence="1" id="KW-0472">Membrane</keyword>
<dbReference type="OrthoDB" id="6499081at2759"/>
<dbReference type="AlphaFoldDB" id="A0A8X6U1S6"/>
<gene>
    <name evidence="2" type="ORF">NPIL_427841</name>
</gene>
<evidence type="ECO:0000313" key="2">
    <source>
        <dbReference type="EMBL" id="GFT81027.1"/>
    </source>
</evidence>